<dbReference type="PANTHER" id="PTHR48079">
    <property type="entry name" value="PROTEIN YEEZ"/>
    <property type="match status" value="1"/>
</dbReference>
<keyword evidence="3" id="KW-1185">Reference proteome</keyword>
<dbReference type="Pfam" id="PF01370">
    <property type="entry name" value="Epimerase"/>
    <property type="match status" value="1"/>
</dbReference>
<dbReference type="RefSeq" id="WP_283431474.1">
    <property type="nucleotide sequence ID" value="NZ_FXUG01000002.1"/>
</dbReference>
<accession>A0ABY1PT54</accession>
<evidence type="ECO:0000313" key="2">
    <source>
        <dbReference type="EMBL" id="SMP46507.1"/>
    </source>
</evidence>
<proteinExistence type="predicted"/>
<dbReference type="EMBL" id="FXUG01000002">
    <property type="protein sequence ID" value="SMP46507.1"/>
    <property type="molecule type" value="Genomic_DNA"/>
</dbReference>
<dbReference type="InterPro" id="IPR051783">
    <property type="entry name" value="NAD(P)-dependent_oxidoreduct"/>
</dbReference>
<dbReference type="InterPro" id="IPR036291">
    <property type="entry name" value="NAD(P)-bd_dom_sf"/>
</dbReference>
<dbReference type="PANTHER" id="PTHR48079:SF6">
    <property type="entry name" value="NAD(P)-BINDING DOMAIN-CONTAINING PROTEIN-RELATED"/>
    <property type="match status" value="1"/>
</dbReference>
<sequence length="349" mass="38521">MLNRTAVVTGASGLLGSYITEVLVARGYPVRALTRAKSDSRLLENLGVPVMRGDLTDPSFASRAIAGANIVFHCAGRTTNWGPWRDFEQGNIVATENVVAAANAHSVDRLVHVSSMAVYGHPKMGPELLTEDDPIGQNLWSFDYYNRSKIAAELATTQFANRTTIVRPTWFYGPRDKSFIPRVLKALRKNAVWIIGSRTNQLNGVYVTDLARACVEAGLRNVAAGQSYNLCAGQGVTQQELFDILCEGFELPKVRRRVPLGVAHHFAHLIETAARITGQKKPPSISRHSLSVLSRPPQFSNAKARLDLDWQPKVLHQEGLARTIEWIKQGEVMDEPTKSPLLLDHSHSL</sequence>
<organism evidence="2 3">
    <name type="scientific">Neorhodopirellula lusitana</name>
    <dbReference type="NCBI Taxonomy" id="445327"/>
    <lineage>
        <taxon>Bacteria</taxon>
        <taxon>Pseudomonadati</taxon>
        <taxon>Planctomycetota</taxon>
        <taxon>Planctomycetia</taxon>
        <taxon>Pirellulales</taxon>
        <taxon>Pirellulaceae</taxon>
        <taxon>Neorhodopirellula</taxon>
    </lineage>
</organism>
<gene>
    <name evidence="2" type="ORF">SAMN06265222_102138</name>
</gene>
<evidence type="ECO:0000313" key="3">
    <source>
        <dbReference type="Proteomes" id="UP001158067"/>
    </source>
</evidence>
<comment type="caution">
    <text evidence="2">The sequence shown here is derived from an EMBL/GenBank/DDBJ whole genome shotgun (WGS) entry which is preliminary data.</text>
</comment>
<dbReference type="SUPFAM" id="SSF51735">
    <property type="entry name" value="NAD(P)-binding Rossmann-fold domains"/>
    <property type="match status" value="1"/>
</dbReference>
<evidence type="ECO:0000259" key="1">
    <source>
        <dbReference type="Pfam" id="PF01370"/>
    </source>
</evidence>
<dbReference type="Gene3D" id="3.40.50.720">
    <property type="entry name" value="NAD(P)-binding Rossmann-like Domain"/>
    <property type="match status" value="1"/>
</dbReference>
<dbReference type="InterPro" id="IPR001509">
    <property type="entry name" value="Epimerase_deHydtase"/>
</dbReference>
<dbReference type="Proteomes" id="UP001158067">
    <property type="component" value="Unassembled WGS sequence"/>
</dbReference>
<name>A0ABY1PT54_9BACT</name>
<protein>
    <submittedName>
        <fullName evidence="2">Nucleoside-diphosphate-sugar epimerase</fullName>
    </submittedName>
</protein>
<reference evidence="2 3" key="1">
    <citation type="submission" date="2017-05" db="EMBL/GenBank/DDBJ databases">
        <authorList>
            <person name="Varghese N."/>
            <person name="Submissions S."/>
        </authorList>
    </citation>
    <scope>NUCLEOTIDE SEQUENCE [LARGE SCALE GENOMIC DNA]</scope>
    <source>
        <strain evidence="2 3">DSM 25457</strain>
    </source>
</reference>
<feature type="domain" description="NAD-dependent epimerase/dehydratase" evidence="1">
    <location>
        <begin position="7"/>
        <end position="230"/>
    </location>
</feature>